<name>A0A3G9IJ51_9ACTN</name>
<dbReference type="EMBL" id="AP019307">
    <property type="protein sequence ID" value="BBH18202.1"/>
    <property type="molecule type" value="Genomic_DNA"/>
</dbReference>
<keyword evidence="1" id="KW-1133">Transmembrane helix</keyword>
<dbReference type="Proteomes" id="UP000271573">
    <property type="component" value="Chromosome"/>
</dbReference>
<dbReference type="InterPro" id="IPR018580">
    <property type="entry name" value="Uncharacterised_YfhO"/>
</dbReference>
<dbReference type="OrthoDB" id="5139172at2"/>
<accession>A0A3G9IJ51</accession>
<feature type="transmembrane region" description="Helical" evidence="1">
    <location>
        <begin position="241"/>
        <end position="267"/>
    </location>
</feature>
<feature type="transmembrane region" description="Helical" evidence="1">
    <location>
        <begin position="473"/>
        <end position="492"/>
    </location>
</feature>
<feature type="transmembrane region" description="Helical" evidence="1">
    <location>
        <begin position="118"/>
        <end position="137"/>
    </location>
</feature>
<feature type="transmembrane region" description="Helical" evidence="1">
    <location>
        <begin position="316"/>
        <end position="336"/>
    </location>
</feature>
<organism evidence="2 3">
    <name type="scientific">Nocardioides baekrokdamisoli</name>
    <dbReference type="NCBI Taxonomy" id="1804624"/>
    <lineage>
        <taxon>Bacteria</taxon>
        <taxon>Bacillati</taxon>
        <taxon>Actinomycetota</taxon>
        <taxon>Actinomycetes</taxon>
        <taxon>Propionibacteriales</taxon>
        <taxon>Nocardioidaceae</taxon>
        <taxon>Nocardioides</taxon>
    </lineage>
</organism>
<proteinExistence type="predicted"/>
<feature type="transmembrane region" description="Helical" evidence="1">
    <location>
        <begin position="196"/>
        <end position="229"/>
    </location>
</feature>
<dbReference type="RefSeq" id="WP_125569541.1">
    <property type="nucleotide sequence ID" value="NZ_AP019307.1"/>
</dbReference>
<feature type="transmembrane region" description="Helical" evidence="1">
    <location>
        <begin position="725"/>
        <end position="748"/>
    </location>
</feature>
<evidence type="ECO:0000256" key="1">
    <source>
        <dbReference type="SAM" id="Phobius"/>
    </source>
</evidence>
<protein>
    <recommendedName>
        <fullName evidence="4">YfhO family protein</fullName>
    </recommendedName>
</protein>
<keyword evidence="1" id="KW-0472">Membrane</keyword>
<sequence length="765" mass="81009">MSRMSSAIRREWVPLLLIVVVVLVANGSYIVGLRSNDPLQYRASLGPAPVGVVQGRTTIDRNDGYTSQALGRRAAEELLHGHLPLWNPYEGIGMPLAGEMQSAALFPFTLIQLFDNGIFLEHLLLEILGGVATYLFLRRLRIGRAGSLAGGALFAVNGTFVWLTNAAFNPVALLPVALLGVELIASASTTRRRSRGWVVLALGLGLSLLAGFPETALIDGLLVGAYAVLRLAQLRGVRRRYLLQLVAGGFAGVALATPVLAAFAAYVGFANVGTHAGACARMTLPHGSMSGWLFPYIYGPIFGQSDPWAPSFLHQFWGNVGGYGSLAALLVALTAFRARAHRAYALLFGGAGLVLMGRIFGAPIIVGLVNLVPGMSQTCAQRYSQPAVSMCLAVLVAIGIDSWGQRSRRWDWAWFIAGAGIIGGLAVVAALPHLDDHVPHHVRWAVVSVAWASAILIGLTLALVLARRGHGRGARSLAAALIALDAMAMFAVPQTSAGPESTVDTAAVDFLQSHVGLHRVMTFGVSNAGVMDANYGTYFGIAQLSLNDLPYPKLFSDLATTDLYPGTAPGVLFPGSPARGRTPGPVEQAFLAHVTAYRAAGVAYVITSDNRLSPVAARAAGLTEAYRDSWAVIWAVPDPAPYFQPVDAACVVVPLDRQHVRVTCPSATRLARNEMYAPGWSASIDGHDAPVSAYRPDGLTVAAFQQIQVPAGTSTITFRYWPAHFSWSLVAAGTAVLAMLGSCGWSLIGARLRRSKGSAKSVTSP</sequence>
<feature type="transmembrane region" description="Helical" evidence="1">
    <location>
        <begin position="383"/>
        <end position="400"/>
    </location>
</feature>
<feature type="transmembrane region" description="Helical" evidence="1">
    <location>
        <begin position="412"/>
        <end position="432"/>
    </location>
</feature>
<evidence type="ECO:0008006" key="4">
    <source>
        <dbReference type="Google" id="ProtNLM"/>
    </source>
</evidence>
<feature type="transmembrane region" description="Helical" evidence="1">
    <location>
        <begin position="444"/>
        <end position="466"/>
    </location>
</feature>
<gene>
    <name evidence="2" type="ORF">Back2_24890</name>
</gene>
<keyword evidence="3" id="KW-1185">Reference proteome</keyword>
<dbReference type="PANTHER" id="PTHR38454:SF1">
    <property type="entry name" value="INTEGRAL MEMBRANE PROTEIN"/>
    <property type="match status" value="1"/>
</dbReference>
<dbReference type="KEGG" id="nbe:Back2_24890"/>
<evidence type="ECO:0000313" key="3">
    <source>
        <dbReference type="Proteomes" id="UP000271573"/>
    </source>
</evidence>
<dbReference type="PANTHER" id="PTHR38454">
    <property type="entry name" value="INTEGRAL MEMBRANE PROTEIN-RELATED"/>
    <property type="match status" value="1"/>
</dbReference>
<feature type="transmembrane region" description="Helical" evidence="1">
    <location>
        <begin position="12"/>
        <end position="31"/>
    </location>
</feature>
<feature type="transmembrane region" description="Helical" evidence="1">
    <location>
        <begin position="149"/>
        <end position="168"/>
    </location>
</feature>
<dbReference type="AlphaFoldDB" id="A0A3G9IJ51"/>
<feature type="transmembrane region" description="Helical" evidence="1">
    <location>
        <begin position="343"/>
        <end position="371"/>
    </location>
</feature>
<reference evidence="2 3" key="1">
    <citation type="submission" date="2018-11" db="EMBL/GenBank/DDBJ databases">
        <title>Complete genome sequence of Nocardioides baekrokdamisoli strain KCTC 39748.</title>
        <authorList>
            <person name="Kang S.W."/>
            <person name="Lee K.C."/>
            <person name="Kim K.K."/>
            <person name="Kim J.S."/>
            <person name="Kim D.S."/>
            <person name="Ko S.H."/>
            <person name="Yang S.H."/>
            <person name="Shin Y.K."/>
            <person name="Lee J.S."/>
        </authorList>
    </citation>
    <scope>NUCLEOTIDE SEQUENCE [LARGE SCALE GENOMIC DNA]</scope>
    <source>
        <strain evidence="2 3">KCTC 39748</strain>
    </source>
</reference>
<evidence type="ECO:0000313" key="2">
    <source>
        <dbReference type="EMBL" id="BBH18202.1"/>
    </source>
</evidence>
<keyword evidence="1" id="KW-0812">Transmembrane</keyword>